<comment type="caution">
    <text evidence="2">The sequence shown here is derived from an EMBL/GenBank/DDBJ whole genome shotgun (WGS) entry which is preliminary data.</text>
</comment>
<dbReference type="EMBL" id="JBHLUB010000022">
    <property type="protein sequence ID" value="MFC0581669.1"/>
    <property type="molecule type" value="Genomic_DNA"/>
</dbReference>
<keyword evidence="1" id="KW-0472">Membrane</keyword>
<protein>
    <submittedName>
        <fullName evidence="2">Uncharacterized protein</fullName>
    </submittedName>
</protein>
<dbReference type="Proteomes" id="UP001589862">
    <property type="component" value="Unassembled WGS sequence"/>
</dbReference>
<feature type="transmembrane region" description="Helical" evidence="1">
    <location>
        <begin position="64"/>
        <end position="83"/>
    </location>
</feature>
<evidence type="ECO:0000313" key="2">
    <source>
        <dbReference type="EMBL" id="MFC0581669.1"/>
    </source>
</evidence>
<keyword evidence="3" id="KW-1185">Reference proteome</keyword>
<gene>
    <name evidence="2" type="ORF">ACFFFR_04630</name>
</gene>
<evidence type="ECO:0000256" key="1">
    <source>
        <dbReference type="SAM" id="Phobius"/>
    </source>
</evidence>
<keyword evidence="1" id="KW-0812">Transmembrane</keyword>
<evidence type="ECO:0000313" key="3">
    <source>
        <dbReference type="Proteomes" id="UP001589862"/>
    </source>
</evidence>
<feature type="transmembrane region" description="Helical" evidence="1">
    <location>
        <begin position="95"/>
        <end position="113"/>
    </location>
</feature>
<reference evidence="2 3" key="1">
    <citation type="submission" date="2024-09" db="EMBL/GenBank/DDBJ databases">
        <authorList>
            <person name="Sun Q."/>
            <person name="Mori K."/>
        </authorList>
    </citation>
    <scope>NUCLEOTIDE SEQUENCE [LARGE SCALE GENOMIC DNA]</scope>
    <source>
        <strain evidence="2 3">NCAIM B.02604</strain>
    </source>
</reference>
<accession>A0ABV6P958</accession>
<sequence>MTWLLRTMNFSALLLAALAFGFLADLASGLQIILPVSLAVLIGCATKVATNKRTYHAVRDVHRMYLAASAFVAAAFLLAYLFANALATEPVSMGVFTATAASLTILFISQFIWGYRKAAYSPILYLVVLFFPAQPPATVVWLLFSAAVTALGLRRRMRP</sequence>
<feature type="transmembrane region" description="Helical" evidence="1">
    <location>
        <begin position="133"/>
        <end position="153"/>
    </location>
</feature>
<name>A0ABV6P958_9MICC</name>
<dbReference type="RefSeq" id="WP_377458357.1">
    <property type="nucleotide sequence ID" value="NZ_JBHLUB010000022.1"/>
</dbReference>
<organism evidence="2 3">
    <name type="scientific">Micrococcoides hystricis</name>
    <dbReference type="NCBI Taxonomy" id="1572761"/>
    <lineage>
        <taxon>Bacteria</taxon>
        <taxon>Bacillati</taxon>
        <taxon>Actinomycetota</taxon>
        <taxon>Actinomycetes</taxon>
        <taxon>Micrococcales</taxon>
        <taxon>Micrococcaceae</taxon>
        <taxon>Micrococcoides</taxon>
    </lineage>
</organism>
<keyword evidence="1" id="KW-1133">Transmembrane helix</keyword>
<proteinExistence type="predicted"/>